<feature type="compositionally biased region" description="Polar residues" evidence="1">
    <location>
        <begin position="23"/>
        <end position="32"/>
    </location>
</feature>
<comment type="caution">
    <text evidence="2">The sequence shown here is derived from an EMBL/GenBank/DDBJ whole genome shotgun (WGS) entry which is preliminary data.</text>
</comment>
<dbReference type="InterPro" id="IPR005312">
    <property type="entry name" value="DUF1759"/>
</dbReference>
<evidence type="ECO:0000256" key="1">
    <source>
        <dbReference type="SAM" id="MobiDB-lite"/>
    </source>
</evidence>
<dbReference type="Pfam" id="PF03564">
    <property type="entry name" value="DUF1759"/>
    <property type="match status" value="1"/>
</dbReference>
<evidence type="ECO:0000313" key="3">
    <source>
        <dbReference type="Proteomes" id="UP001314205"/>
    </source>
</evidence>
<keyword evidence="3" id="KW-1185">Reference proteome</keyword>
<feature type="region of interest" description="Disordered" evidence="1">
    <location>
        <begin position="1"/>
        <end position="77"/>
    </location>
</feature>
<feature type="compositionally biased region" description="Polar residues" evidence="1">
    <location>
        <begin position="60"/>
        <end position="72"/>
    </location>
</feature>
<name>A0AAV1LVW4_9NEOP</name>
<feature type="region of interest" description="Disordered" evidence="1">
    <location>
        <begin position="106"/>
        <end position="155"/>
    </location>
</feature>
<organism evidence="2 3">
    <name type="scientific">Parnassius mnemosyne</name>
    <name type="common">clouded apollo</name>
    <dbReference type="NCBI Taxonomy" id="213953"/>
    <lineage>
        <taxon>Eukaryota</taxon>
        <taxon>Metazoa</taxon>
        <taxon>Ecdysozoa</taxon>
        <taxon>Arthropoda</taxon>
        <taxon>Hexapoda</taxon>
        <taxon>Insecta</taxon>
        <taxon>Pterygota</taxon>
        <taxon>Neoptera</taxon>
        <taxon>Endopterygota</taxon>
        <taxon>Lepidoptera</taxon>
        <taxon>Glossata</taxon>
        <taxon>Ditrysia</taxon>
        <taxon>Papilionoidea</taxon>
        <taxon>Papilionidae</taxon>
        <taxon>Parnassiinae</taxon>
        <taxon>Parnassini</taxon>
        <taxon>Parnassius</taxon>
        <taxon>Driopa</taxon>
    </lineage>
</organism>
<feature type="compositionally biased region" description="Low complexity" evidence="1">
    <location>
        <begin position="142"/>
        <end position="155"/>
    </location>
</feature>
<sequence length="416" mass="46601">MFTTPPRTMTKTRATRRKELEGTQDQGQSTAQKHPYEVENKLDIEKDSKPKSLPVKPSASLKSIHSTSSSVRAQKKKLELEAAEAKARIQMKLIDKKLEADLDDLEYSSRSSRSHTNEEVEKWLERSQQPEHPAPENGFTKGGPSAPAAGDAVAGNDNGTVQMLASALKNLAAASTSQQNNLLSCISTPQDLPMFSVDPMDWLQFKLAYEESTQICNFSPKENLWRLRKCLRGQAKEAVTALLITASSPDIVMSTLELQFSNSDIIITRVMQDIRKLQPISPDYHKDIVPFSIKVKNYVAAVRVLNRHEYLQDTSVTTIILSKLPTVLISIWADYSYAFIAGGVKAKLDILSEILNEEAVKISTSLVQLISNVNNINKFKYSERSHNTLYFVHYSLNSEQNKIAVKCQYCKKSPHN</sequence>
<feature type="compositionally biased region" description="Basic and acidic residues" evidence="1">
    <location>
        <begin position="115"/>
        <end position="129"/>
    </location>
</feature>
<feature type="compositionally biased region" description="Basic and acidic residues" evidence="1">
    <location>
        <begin position="34"/>
        <end position="50"/>
    </location>
</feature>
<evidence type="ECO:0000313" key="2">
    <source>
        <dbReference type="EMBL" id="CAK1598277.1"/>
    </source>
</evidence>
<dbReference type="AlphaFoldDB" id="A0AAV1LVW4"/>
<dbReference type="PANTHER" id="PTHR47331">
    <property type="entry name" value="PHD-TYPE DOMAIN-CONTAINING PROTEIN"/>
    <property type="match status" value="1"/>
</dbReference>
<proteinExistence type="predicted"/>
<accession>A0AAV1LVW4</accession>
<protein>
    <submittedName>
        <fullName evidence="2">Uncharacterized protein</fullName>
    </submittedName>
</protein>
<reference evidence="2 3" key="1">
    <citation type="submission" date="2023-11" db="EMBL/GenBank/DDBJ databases">
        <authorList>
            <person name="Hedman E."/>
            <person name="Englund M."/>
            <person name="Stromberg M."/>
            <person name="Nyberg Akerstrom W."/>
            <person name="Nylinder S."/>
            <person name="Jareborg N."/>
            <person name="Kallberg Y."/>
            <person name="Kronander E."/>
        </authorList>
    </citation>
    <scope>NUCLEOTIDE SEQUENCE [LARGE SCALE GENOMIC DNA]</scope>
</reference>
<gene>
    <name evidence="2" type="ORF">PARMNEM_LOCUS17286</name>
</gene>
<dbReference type="Proteomes" id="UP001314205">
    <property type="component" value="Unassembled WGS sequence"/>
</dbReference>
<dbReference type="EMBL" id="CAVLGL010000102">
    <property type="protein sequence ID" value="CAK1598277.1"/>
    <property type="molecule type" value="Genomic_DNA"/>
</dbReference>
<feature type="compositionally biased region" description="Low complexity" evidence="1">
    <location>
        <begin position="1"/>
        <end position="12"/>
    </location>
</feature>